<dbReference type="GO" id="GO:0016740">
    <property type="term" value="F:transferase activity"/>
    <property type="evidence" value="ECO:0007669"/>
    <property type="project" value="UniProtKB-KW"/>
</dbReference>
<dbReference type="Pfam" id="PF04230">
    <property type="entry name" value="PS_pyruv_trans"/>
    <property type="match status" value="1"/>
</dbReference>
<accession>A0AA41D6W7</accession>
<dbReference type="InterPro" id="IPR007345">
    <property type="entry name" value="Polysacch_pyruvyl_Trfase"/>
</dbReference>
<evidence type="ECO:0000313" key="3">
    <source>
        <dbReference type="Proteomes" id="UP000698924"/>
    </source>
</evidence>
<organism evidence="2 3">
    <name type="scientific">Caecibacteroides pullorum</name>
    <dbReference type="NCBI Taxonomy" id="2725562"/>
    <lineage>
        <taxon>Bacteria</taxon>
        <taxon>Pseudomonadati</taxon>
        <taxon>Bacteroidota</taxon>
        <taxon>Bacteroidia</taxon>
        <taxon>Bacteroidales</taxon>
        <taxon>Bacteroidaceae</taxon>
        <taxon>Caecibacteroides</taxon>
    </lineage>
</organism>
<dbReference type="AlphaFoldDB" id="A0AA41D6W7"/>
<sequence length="381" mass="44510">MQIGIITFHASYNFGSVWQAFALQETLKCLGYDNEIINYRMLSQKDKYSLFPLTGGWKTIVRNILQLRYINNKRRSNQKYEDFITTWLNLSKEVNVVRDLKNFSNKYDEYLTGSDQVWGYDVPEFVSSKEDSRSPYFLNFTDKYKISYASSTGVSSLEELIKQKDNLLSFSHISVREQHGKELIEQIINKHVEVVLDPTYLISHSSWINLANQFDTYLPTGKYILIYSLQGMKKRKRWIELINKILSQYPNFQFVTISPFAPITGKQIYNAAFSGPKEILSIFANASYIFTDTFHGMSFSIHFRKSFSLLETTQADYRKKNILTKFHLEERETNNIEKSILLFKTPISYTEKEIIIQDAINASLDYLKSAIEDGKRKKIQE</sequence>
<gene>
    <name evidence="2" type="ORF">H6D15_02060</name>
</gene>
<keyword evidence="3" id="KW-1185">Reference proteome</keyword>
<evidence type="ECO:0000313" key="2">
    <source>
        <dbReference type="EMBL" id="MBM6856399.1"/>
    </source>
</evidence>
<evidence type="ECO:0000259" key="1">
    <source>
        <dbReference type="Pfam" id="PF04230"/>
    </source>
</evidence>
<reference evidence="2 3" key="1">
    <citation type="journal article" date="2021" name="Sci. Rep.">
        <title>The distribution of antibiotic resistance genes in chicken gut microbiota commensals.</title>
        <authorList>
            <person name="Juricova H."/>
            <person name="Matiasovicova J."/>
            <person name="Kubasova T."/>
            <person name="Cejkova D."/>
            <person name="Rychlik I."/>
        </authorList>
    </citation>
    <scope>NUCLEOTIDE SEQUENCE [LARGE SCALE GENOMIC DNA]</scope>
    <source>
        <strain evidence="2 3">An421</strain>
    </source>
</reference>
<dbReference type="RefSeq" id="WP_204970920.1">
    <property type="nucleotide sequence ID" value="NZ_JAAZTS010000002.1"/>
</dbReference>
<comment type="caution">
    <text evidence="2">The sequence shown here is derived from an EMBL/GenBank/DDBJ whole genome shotgun (WGS) entry which is preliminary data.</text>
</comment>
<feature type="domain" description="Polysaccharide pyruvyl transferase" evidence="1">
    <location>
        <begin position="13"/>
        <end position="307"/>
    </location>
</feature>
<name>A0AA41D6W7_9BACT</name>
<dbReference type="EMBL" id="JACJMO010000002">
    <property type="protein sequence ID" value="MBM6856399.1"/>
    <property type="molecule type" value="Genomic_DNA"/>
</dbReference>
<dbReference type="Proteomes" id="UP000698924">
    <property type="component" value="Unassembled WGS sequence"/>
</dbReference>
<keyword evidence="2" id="KW-0808">Transferase</keyword>
<protein>
    <submittedName>
        <fullName evidence="2">Polysaccharide pyruvyl transferase family protein</fullName>
    </submittedName>
</protein>
<proteinExistence type="predicted"/>